<accession>A0A2S9YSU0</accession>
<feature type="compositionally biased region" description="Polar residues" evidence="1">
    <location>
        <begin position="1"/>
        <end position="16"/>
    </location>
</feature>
<dbReference type="Proteomes" id="UP000238823">
    <property type="component" value="Unassembled WGS sequence"/>
</dbReference>
<feature type="compositionally biased region" description="Acidic residues" evidence="1">
    <location>
        <begin position="44"/>
        <end position="63"/>
    </location>
</feature>
<protein>
    <submittedName>
        <fullName evidence="2">Uncharacterized protein</fullName>
    </submittedName>
</protein>
<evidence type="ECO:0000313" key="2">
    <source>
        <dbReference type="EMBL" id="PRQ08185.1"/>
    </source>
</evidence>
<proteinExistence type="predicted"/>
<name>A0A2S9YSU0_9BACT</name>
<dbReference type="RefSeq" id="WP_106089161.1">
    <property type="nucleotide sequence ID" value="NZ_PVNL01000044.1"/>
</dbReference>
<feature type="region of interest" description="Disordered" evidence="1">
    <location>
        <begin position="1"/>
        <end position="71"/>
    </location>
</feature>
<comment type="caution">
    <text evidence="2">The sequence shown here is derived from an EMBL/GenBank/DDBJ whole genome shotgun (WGS) entry which is preliminary data.</text>
</comment>
<dbReference type="AlphaFoldDB" id="A0A2S9YSU0"/>
<dbReference type="EMBL" id="PVNL01000044">
    <property type="protein sequence ID" value="PRQ08185.1"/>
    <property type="molecule type" value="Genomic_DNA"/>
</dbReference>
<evidence type="ECO:0000256" key="1">
    <source>
        <dbReference type="SAM" id="MobiDB-lite"/>
    </source>
</evidence>
<reference evidence="2 3" key="1">
    <citation type="submission" date="2018-03" db="EMBL/GenBank/DDBJ databases">
        <title>Draft Genome Sequences of the Obligatory Marine Myxobacteria Enhygromyxa salina SWB007.</title>
        <authorList>
            <person name="Poehlein A."/>
            <person name="Moghaddam J.A."/>
            <person name="Harms H."/>
            <person name="Alanjari M."/>
            <person name="Koenig G.M."/>
            <person name="Daniel R."/>
            <person name="Schaeberle T.F."/>
        </authorList>
    </citation>
    <scope>NUCLEOTIDE SEQUENCE [LARGE SCALE GENOMIC DNA]</scope>
    <source>
        <strain evidence="2 3">SWB007</strain>
    </source>
</reference>
<evidence type="ECO:0000313" key="3">
    <source>
        <dbReference type="Proteomes" id="UP000238823"/>
    </source>
</evidence>
<gene>
    <name evidence="2" type="ORF">ENSA7_21570</name>
</gene>
<organism evidence="2 3">
    <name type="scientific">Enhygromyxa salina</name>
    <dbReference type="NCBI Taxonomy" id="215803"/>
    <lineage>
        <taxon>Bacteria</taxon>
        <taxon>Pseudomonadati</taxon>
        <taxon>Myxococcota</taxon>
        <taxon>Polyangia</taxon>
        <taxon>Nannocystales</taxon>
        <taxon>Nannocystaceae</taxon>
        <taxon>Enhygromyxa</taxon>
    </lineage>
</organism>
<sequence length="186" mass="18995">MSPPTGSCASRSTSRVTLACGPKQPGGSSSDGPNADGDTSNGDGDGDGDPGDGDGDLEGDGDTGDTSADEAGIADVWGGSCDSLGYMMAACNNEFLVCIDDWSCNFYDTTDMYGVSPVGNCSPVCETDADCDFGPGSEACFDPNIVCASFGQDAVRRCILPCQTDADCYSSQFCAENLDICVSHTT</sequence>